<organism evidence="3 4">
    <name type="scientific">Stigmatella aurantiaca (strain DW4/3-1)</name>
    <dbReference type="NCBI Taxonomy" id="378806"/>
    <lineage>
        <taxon>Bacteria</taxon>
        <taxon>Pseudomonadati</taxon>
        <taxon>Myxococcota</taxon>
        <taxon>Myxococcia</taxon>
        <taxon>Myxococcales</taxon>
        <taxon>Cystobacterineae</taxon>
        <taxon>Archangiaceae</taxon>
        <taxon>Stigmatella</taxon>
    </lineage>
</organism>
<evidence type="ECO:0000259" key="2">
    <source>
        <dbReference type="Pfam" id="PF00135"/>
    </source>
</evidence>
<dbReference type="AlphaFoldDB" id="E3FD74"/>
<name>E3FD74_STIAD</name>
<dbReference type="EMBL" id="CP002271">
    <property type="protein sequence ID" value="ADO75079.1"/>
    <property type="molecule type" value="Genomic_DNA"/>
</dbReference>
<dbReference type="InterPro" id="IPR002018">
    <property type="entry name" value="CarbesteraseB"/>
</dbReference>
<sequence>MLLTLLAAELAGCSSDKEILVPEPPSQQVQVTGVTVQGSVADGVLSFKGIPFAAPPVGNLRWRAPNRSKPGAACGRQPPSATTACKSPSRAMRPRSARPPPRIA</sequence>
<protein>
    <submittedName>
        <fullName evidence="3">Carboxylesterase</fullName>
    </submittedName>
</protein>
<dbReference type="KEGG" id="sur:STAUR_7323"/>
<accession>E3FD74</accession>
<dbReference type="SUPFAM" id="SSF53474">
    <property type="entry name" value="alpha/beta-Hydrolases"/>
    <property type="match status" value="1"/>
</dbReference>
<dbReference type="eggNOG" id="COG2272">
    <property type="taxonomic scope" value="Bacteria"/>
</dbReference>
<feature type="domain" description="Carboxylesterase type B" evidence="2">
    <location>
        <begin position="30"/>
        <end position="70"/>
    </location>
</feature>
<dbReference type="STRING" id="378806.STAUR_7323"/>
<feature type="region of interest" description="Disordered" evidence="1">
    <location>
        <begin position="65"/>
        <end position="104"/>
    </location>
</feature>
<evidence type="ECO:0000313" key="4">
    <source>
        <dbReference type="Proteomes" id="UP000001351"/>
    </source>
</evidence>
<evidence type="ECO:0000313" key="3">
    <source>
        <dbReference type="EMBL" id="ADO75079.1"/>
    </source>
</evidence>
<gene>
    <name evidence="3" type="ordered locus">STAUR_7323</name>
</gene>
<dbReference type="HOGENOM" id="CLU_2248482_0_0_7"/>
<evidence type="ECO:0000256" key="1">
    <source>
        <dbReference type="SAM" id="MobiDB-lite"/>
    </source>
</evidence>
<dbReference type="Gene3D" id="3.40.50.1820">
    <property type="entry name" value="alpha/beta hydrolase"/>
    <property type="match status" value="1"/>
</dbReference>
<proteinExistence type="predicted"/>
<dbReference type="Proteomes" id="UP000001351">
    <property type="component" value="Chromosome"/>
</dbReference>
<keyword evidence="4" id="KW-1185">Reference proteome</keyword>
<reference evidence="3 4" key="1">
    <citation type="journal article" date="2011" name="Mol. Biol. Evol.">
        <title>Comparative genomic analysis of fruiting body formation in Myxococcales.</title>
        <authorList>
            <person name="Huntley S."/>
            <person name="Hamann N."/>
            <person name="Wegener-Feldbrugge S."/>
            <person name="Treuner-Lange A."/>
            <person name="Kube M."/>
            <person name="Reinhardt R."/>
            <person name="Klages S."/>
            <person name="Muller R."/>
            <person name="Ronning C.M."/>
            <person name="Nierman W.C."/>
            <person name="Sogaard-Andersen L."/>
        </authorList>
    </citation>
    <scope>NUCLEOTIDE SEQUENCE [LARGE SCALE GENOMIC DNA]</scope>
    <source>
        <strain evidence="3 4">DW4/3-1</strain>
    </source>
</reference>
<dbReference type="InterPro" id="IPR029058">
    <property type="entry name" value="AB_hydrolase_fold"/>
</dbReference>
<dbReference type="Pfam" id="PF00135">
    <property type="entry name" value="COesterase"/>
    <property type="match status" value="1"/>
</dbReference>